<dbReference type="EMBL" id="BSDP01000001">
    <property type="protein sequence ID" value="GLI27794.1"/>
    <property type="molecule type" value="Genomic_DNA"/>
</dbReference>
<dbReference type="PANTHER" id="PTHR48100">
    <property type="entry name" value="BROAD-SPECIFICITY PHOSPHATASE YOR283W-RELATED"/>
    <property type="match status" value="1"/>
</dbReference>
<evidence type="ECO:0000256" key="3">
    <source>
        <dbReference type="SAM" id="MobiDB-lite"/>
    </source>
</evidence>
<accession>A0A9W6FP96</accession>
<dbReference type="SMART" id="SM00855">
    <property type="entry name" value="PGAM"/>
    <property type="match status" value="1"/>
</dbReference>
<feature type="region of interest" description="Disordered" evidence="3">
    <location>
        <begin position="179"/>
        <end position="203"/>
    </location>
</feature>
<dbReference type="InterPro" id="IPR029033">
    <property type="entry name" value="His_PPase_superfam"/>
</dbReference>
<evidence type="ECO:0000256" key="2">
    <source>
        <dbReference type="PIRSR" id="PIRSR613078-2"/>
    </source>
</evidence>
<evidence type="ECO:0000313" key="4">
    <source>
        <dbReference type="EMBL" id="GLI27794.1"/>
    </source>
</evidence>
<feature type="active site" description="Tele-phosphohistidine intermediate" evidence="1">
    <location>
        <position position="9"/>
    </location>
</feature>
<reference evidence="4" key="1">
    <citation type="submission" date="2022-12" db="EMBL/GenBank/DDBJ databases">
        <title>Reference genome sequencing for broad-spectrum identification of bacterial and archaeal isolates by mass spectrometry.</title>
        <authorList>
            <person name="Sekiguchi Y."/>
            <person name="Tourlousse D.M."/>
        </authorList>
    </citation>
    <scope>NUCLEOTIDE SEQUENCE</scope>
    <source>
        <strain evidence="4">14</strain>
    </source>
</reference>
<feature type="binding site" evidence="2">
    <location>
        <begin position="8"/>
        <end position="15"/>
    </location>
    <ligand>
        <name>substrate</name>
    </ligand>
</feature>
<dbReference type="Proteomes" id="UP001144396">
    <property type="component" value="Unassembled WGS sequence"/>
</dbReference>
<feature type="active site" description="Proton donor/acceptor" evidence="1">
    <location>
        <position position="83"/>
    </location>
</feature>
<proteinExistence type="predicted"/>
<dbReference type="CDD" id="cd07067">
    <property type="entry name" value="HP_PGM_like"/>
    <property type="match status" value="1"/>
</dbReference>
<dbReference type="RefSeq" id="WP_281884627.1">
    <property type="nucleotide sequence ID" value="NZ_BSDP01000001.1"/>
</dbReference>
<dbReference type="GO" id="GO:0016791">
    <property type="term" value="F:phosphatase activity"/>
    <property type="evidence" value="ECO:0007669"/>
    <property type="project" value="TreeGrafter"/>
</dbReference>
<evidence type="ECO:0000313" key="5">
    <source>
        <dbReference type="Proteomes" id="UP001144396"/>
    </source>
</evidence>
<dbReference type="SUPFAM" id="SSF53254">
    <property type="entry name" value="Phosphoglycerate mutase-like"/>
    <property type="match status" value="1"/>
</dbReference>
<dbReference type="Gene3D" id="3.40.50.1240">
    <property type="entry name" value="Phosphoglycerate mutase-like"/>
    <property type="match status" value="1"/>
</dbReference>
<dbReference type="Pfam" id="PF00300">
    <property type="entry name" value="His_Phos_1"/>
    <property type="match status" value="1"/>
</dbReference>
<dbReference type="InterPro" id="IPR050275">
    <property type="entry name" value="PGM_Phosphatase"/>
</dbReference>
<organism evidence="4 5">
    <name type="scientific">Agromyces rhizosphaerae</name>
    <dbReference type="NCBI Taxonomy" id="88374"/>
    <lineage>
        <taxon>Bacteria</taxon>
        <taxon>Bacillati</taxon>
        <taxon>Actinomycetota</taxon>
        <taxon>Actinomycetes</taxon>
        <taxon>Micrococcales</taxon>
        <taxon>Microbacteriaceae</taxon>
        <taxon>Agromyces</taxon>
    </lineage>
</organism>
<evidence type="ECO:0000256" key="1">
    <source>
        <dbReference type="PIRSR" id="PIRSR613078-1"/>
    </source>
</evidence>
<protein>
    <submittedName>
        <fullName evidence="4">Phosphatase PhoE</fullName>
    </submittedName>
</protein>
<dbReference type="PANTHER" id="PTHR48100:SF1">
    <property type="entry name" value="HISTIDINE PHOSPHATASE FAMILY PROTEIN-RELATED"/>
    <property type="match status" value="1"/>
</dbReference>
<feature type="compositionally biased region" description="Low complexity" evidence="3">
    <location>
        <begin position="194"/>
        <end position="203"/>
    </location>
</feature>
<keyword evidence="5" id="KW-1185">Reference proteome</keyword>
<gene>
    <name evidence="4" type="primary">phoE</name>
    <name evidence="4" type="ORF">ARHIZOSPH14_20360</name>
</gene>
<dbReference type="AlphaFoldDB" id="A0A9W6FP96"/>
<comment type="caution">
    <text evidence="4">The sequence shown here is derived from an EMBL/GenBank/DDBJ whole genome shotgun (WGS) entry which is preliminary data.</text>
</comment>
<sequence length="203" mass="21495">MTRIVFVRHGETEWNRARLLQGRTDIPLNDHGRAQAAAASVLLADRLAETLVTSPLGRAVETGRILAERAGLTVAGTLDDLVERDFGEAEGLLVPDARERWGSEYPGAETDAALAARGRAVVEHLAATHRAVIAVAHGTFIRAAVDAVAGGALERLGNGDVVVLERVTESWHVEVRRNPIPASPEAEPGEVEGARAAAATRVA</sequence>
<dbReference type="GO" id="GO:0005737">
    <property type="term" value="C:cytoplasm"/>
    <property type="evidence" value="ECO:0007669"/>
    <property type="project" value="TreeGrafter"/>
</dbReference>
<dbReference type="InterPro" id="IPR013078">
    <property type="entry name" value="His_Pase_superF_clade-1"/>
</dbReference>
<name>A0A9W6FP96_9MICO</name>
<feature type="binding site" evidence="2">
    <location>
        <position position="58"/>
    </location>
    <ligand>
        <name>substrate</name>
    </ligand>
</feature>